<dbReference type="Proteomes" id="UP000184088">
    <property type="component" value="Unassembled WGS sequence"/>
</dbReference>
<proteinExistence type="predicted"/>
<dbReference type="PANTHER" id="PTHR42685:SF22">
    <property type="entry name" value="CONDITIONED MEDIUM FACTOR RECEPTOR 1"/>
    <property type="match status" value="1"/>
</dbReference>
<sequence length="385" mass="42695">MSIYDTIIVGAGPAGATAARDLASQGYKVLLIEKEVLPRYKACGGGLTKKCYDLFDFDISDVVEDMTYKMVFAYGKGEPVVLESTEPWIYMVKRDVFDARLVQKACEAGVEFHQGEKVVDVIQQEDGVHIITEKSEYSGKYVVAADGIFSVIGKKFGIKRRYGIALEAEIPVGKEALERYKGTVKVDFNAIRGGYAWIFPKSDSLSGIGTFVKKYNNLRDLLYNFMEKEDIPPGSIATLKGHPIALNDGSFDAFSVDRIVFAGDAAMLTDPFTGEGIYYAVKSGILAARSIARALSGGGKDGIKSYNNSIKKAFIKDIKVASLIANVFYRDYERVFTIIKKHPNVMNYFGDLVRGKESYSRMPFDIMRDAVGFNKVKKLKRSFEA</sequence>
<dbReference type="EMBL" id="FQVH01000007">
    <property type="protein sequence ID" value="SHE89229.1"/>
    <property type="molecule type" value="Genomic_DNA"/>
</dbReference>
<dbReference type="Pfam" id="PF01494">
    <property type="entry name" value="FAD_binding_3"/>
    <property type="match status" value="1"/>
</dbReference>
<accession>A0A1M4X6V9</accession>
<reference evidence="2 3" key="1">
    <citation type="submission" date="2016-11" db="EMBL/GenBank/DDBJ databases">
        <authorList>
            <person name="Jaros S."/>
            <person name="Januszkiewicz K."/>
            <person name="Wedrychowicz H."/>
        </authorList>
    </citation>
    <scope>NUCLEOTIDE SEQUENCE [LARGE SCALE GENOMIC DNA]</scope>
    <source>
        <strain evidence="2 3">DSM 17918</strain>
    </source>
</reference>
<dbReference type="RefSeq" id="WP_073342212.1">
    <property type="nucleotide sequence ID" value="NZ_FQVH01000007.1"/>
</dbReference>
<dbReference type="Gene3D" id="3.50.50.60">
    <property type="entry name" value="FAD/NAD(P)-binding domain"/>
    <property type="match status" value="1"/>
</dbReference>
<dbReference type="SUPFAM" id="SSF51905">
    <property type="entry name" value="FAD/NAD(P)-binding domain"/>
    <property type="match status" value="1"/>
</dbReference>
<dbReference type="PRINTS" id="PR00420">
    <property type="entry name" value="RNGMNOXGNASE"/>
</dbReference>
<evidence type="ECO:0000313" key="3">
    <source>
        <dbReference type="Proteomes" id="UP000184088"/>
    </source>
</evidence>
<dbReference type="InterPro" id="IPR050407">
    <property type="entry name" value="Geranylgeranyl_reductase"/>
</dbReference>
<dbReference type="OrthoDB" id="9806565at2"/>
<dbReference type="InterPro" id="IPR002938">
    <property type="entry name" value="FAD-bd"/>
</dbReference>
<dbReference type="NCBIfam" id="TIGR02032">
    <property type="entry name" value="GG-red-SF"/>
    <property type="match status" value="1"/>
</dbReference>
<dbReference type="InterPro" id="IPR036188">
    <property type="entry name" value="FAD/NAD-bd_sf"/>
</dbReference>
<dbReference type="GO" id="GO:0016628">
    <property type="term" value="F:oxidoreductase activity, acting on the CH-CH group of donors, NAD or NADP as acceptor"/>
    <property type="evidence" value="ECO:0007669"/>
    <property type="project" value="InterPro"/>
</dbReference>
<keyword evidence="3" id="KW-1185">Reference proteome</keyword>
<organism evidence="2 3">
    <name type="scientific">Caldanaerobius fijiensis DSM 17918</name>
    <dbReference type="NCBI Taxonomy" id="1121256"/>
    <lineage>
        <taxon>Bacteria</taxon>
        <taxon>Bacillati</taxon>
        <taxon>Bacillota</taxon>
        <taxon>Clostridia</taxon>
        <taxon>Thermoanaerobacterales</taxon>
        <taxon>Thermoanaerobacteraceae</taxon>
        <taxon>Caldanaerobius</taxon>
    </lineage>
</organism>
<dbReference type="AlphaFoldDB" id="A0A1M4X6V9"/>
<name>A0A1M4X6V9_9THEO</name>
<gene>
    <name evidence="2" type="ORF">SAMN02746089_00966</name>
</gene>
<dbReference type="STRING" id="1121256.SAMN02746089_00966"/>
<dbReference type="InterPro" id="IPR011777">
    <property type="entry name" value="Geranylgeranyl_Rdtase_fam"/>
</dbReference>
<dbReference type="PANTHER" id="PTHR42685">
    <property type="entry name" value="GERANYLGERANYL DIPHOSPHATE REDUCTASE"/>
    <property type="match status" value="1"/>
</dbReference>
<dbReference type="GO" id="GO:0071949">
    <property type="term" value="F:FAD binding"/>
    <property type="evidence" value="ECO:0007669"/>
    <property type="project" value="InterPro"/>
</dbReference>
<evidence type="ECO:0000259" key="1">
    <source>
        <dbReference type="Pfam" id="PF01494"/>
    </source>
</evidence>
<feature type="domain" description="FAD-binding" evidence="1">
    <location>
        <begin position="5"/>
        <end position="160"/>
    </location>
</feature>
<evidence type="ECO:0000313" key="2">
    <source>
        <dbReference type="EMBL" id="SHE89229.1"/>
    </source>
</evidence>
<protein>
    <submittedName>
        <fullName evidence="2">Geranylgeranyl reductase family</fullName>
    </submittedName>
</protein>